<dbReference type="InterPro" id="IPR025714">
    <property type="entry name" value="Methyltranfer_dom"/>
</dbReference>
<reference evidence="2 3" key="1">
    <citation type="submission" date="2014-04" db="EMBL/GenBank/DDBJ databases">
        <authorList>
            <consortium name="DOE Joint Genome Institute"/>
            <person name="Kuo A."/>
            <person name="Martino E."/>
            <person name="Perotto S."/>
            <person name="Kohler A."/>
            <person name="Nagy L.G."/>
            <person name="Floudas D."/>
            <person name="Copeland A."/>
            <person name="Barry K.W."/>
            <person name="Cichocki N."/>
            <person name="Veneault-Fourrey C."/>
            <person name="LaButti K."/>
            <person name="Lindquist E.A."/>
            <person name="Lipzen A."/>
            <person name="Lundell T."/>
            <person name="Morin E."/>
            <person name="Murat C."/>
            <person name="Sun H."/>
            <person name="Tunlid A."/>
            <person name="Henrissat B."/>
            <person name="Grigoriev I.V."/>
            <person name="Hibbett D.S."/>
            <person name="Martin F."/>
            <person name="Nordberg H.P."/>
            <person name="Cantor M.N."/>
            <person name="Hua S.X."/>
        </authorList>
    </citation>
    <scope>NUCLEOTIDE SEQUENCE [LARGE SCALE GENOMIC DNA]</scope>
    <source>
        <strain evidence="2 3">Zn</strain>
    </source>
</reference>
<dbReference type="Pfam" id="PF13847">
    <property type="entry name" value="Methyltransf_31"/>
    <property type="match status" value="1"/>
</dbReference>
<evidence type="ECO:0000313" key="3">
    <source>
        <dbReference type="Proteomes" id="UP000054321"/>
    </source>
</evidence>
<keyword evidence="3" id="KW-1185">Reference proteome</keyword>
<dbReference type="PANTHER" id="PTHR43861:SF1">
    <property type="entry name" value="TRANS-ACONITATE 2-METHYLTRANSFERASE"/>
    <property type="match status" value="1"/>
</dbReference>
<dbReference type="AlphaFoldDB" id="A0A0C3I0H1"/>
<dbReference type="CDD" id="cd02440">
    <property type="entry name" value="AdoMet_MTases"/>
    <property type="match status" value="1"/>
</dbReference>
<evidence type="ECO:0000259" key="1">
    <source>
        <dbReference type="Pfam" id="PF13847"/>
    </source>
</evidence>
<dbReference type="InParanoid" id="A0A0C3I0H1"/>
<organism evidence="2 3">
    <name type="scientific">Oidiodendron maius (strain Zn)</name>
    <dbReference type="NCBI Taxonomy" id="913774"/>
    <lineage>
        <taxon>Eukaryota</taxon>
        <taxon>Fungi</taxon>
        <taxon>Dikarya</taxon>
        <taxon>Ascomycota</taxon>
        <taxon>Pezizomycotina</taxon>
        <taxon>Leotiomycetes</taxon>
        <taxon>Leotiomycetes incertae sedis</taxon>
        <taxon>Myxotrichaceae</taxon>
        <taxon>Oidiodendron</taxon>
    </lineage>
</organism>
<protein>
    <recommendedName>
        <fullName evidence="1">Methyltransferase domain-containing protein</fullName>
    </recommendedName>
</protein>
<name>A0A0C3I0H1_OIDMZ</name>
<gene>
    <name evidence="2" type="ORF">OIDMADRAFT_16679</name>
</gene>
<dbReference type="Gene3D" id="3.40.50.150">
    <property type="entry name" value="Vaccinia Virus protein VP39"/>
    <property type="match status" value="1"/>
</dbReference>
<sequence>MTSPTRLSMVQSIYDARALKYDSEEGFHPKQAADYLRWMNITPGLKILDLACGTGAITIPAARVIGPSGKVIGVDISADSLATARLKAERENLNIKFIRHDIAALHEVEELEGDFDLITCASAFILLQDSTAVMKGWARLLKSEGRVIFDVPASGSMIVGYVLNIVGNKLKIPLPFNQATLRSLEAVKQLLAEAGFEASGCFTTESYGDTVLVAENTDEMFEGIVSRKEWFGGAYAGFNAPTVKEVAKEMFSVEMKKLADEDGKIKEQLKFNMAVGRKA</sequence>
<dbReference type="STRING" id="913774.A0A0C3I0H1"/>
<dbReference type="EMBL" id="KN832870">
    <property type="protein sequence ID" value="KIN08555.1"/>
    <property type="molecule type" value="Genomic_DNA"/>
</dbReference>
<reference evidence="3" key="2">
    <citation type="submission" date="2015-01" db="EMBL/GenBank/DDBJ databases">
        <title>Evolutionary Origins and Diversification of the Mycorrhizal Mutualists.</title>
        <authorList>
            <consortium name="DOE Joint Genome Institute"/>
            <consortium name="Mycorrhizal Genomics Consortium"/>
            <person name="Kohler A."/>
            <person name="Kuo A."/>
            <person name="Nagy L.G."/>
            <person name="Floudas D."/>
            <person name="Copeland A."/>
            <person name="Barry K.W."/>
            <person name="Cichocki N."/>
            <person name="Veneault-Fourrey C."/>
            <person name="LaButti K."/>
            <person name="Lindquist E.A."/>
            <person name="Lipzen A."/>
            <person name="Lundell T."/>
            <person name="Morin E."/>
            <person name="Murat C."/>
            <person name="Riley R."/>
            <person name="Ohm R."/>
            <person name="Sun H."/>
            <person name="Tunlid A."/>
            <person name="Henrissat B."/>
            <person name="Grigoriev I.V."/>
            <person name="Hibbett D.S."/>
            <person name="Martin F."/>
        </authorList>
    </citation>
    <scope>NUCLEOTIDE SEQUENCE [LARGE SCALE GENOMIC DNA]</scope>
    <source>
        <strain evidence="3">Zn</strain>
    </source>
</reference>
<dbReference type="Proteomes" id="UP000054321">
    <property type="component" value="Unassembled WGS sequence"/>
</dbReference>
<evidence type="ECO:0000313" key="2">
    <source>
        <dbReference type="EMBL" id="KIN08555.1"/>
    </source>
</evidence>
<dbReference type="PANTHER" id="PTHR43861">
    <property type="entry name" value="TRANS-ACONITATE 2-METHYLTRANSFERASE-RELATED"/>
    <property type="match status" value="1"/>
</dbReference>
<feature type="domain" description="Methyltransferase" evidence="1">
    <location>
        <begin position="42"/>
        <end position="152"/>
    </location>
</feature>
<accession>A0A0C3I0H1</accession>
<proteinExistence type="predicted"/>
<dbReference type="InterPro" id="IPR029063">
    <property type="entry name" value="SAM-dependent_MTases_sf"/>
</dbReference>
<dbReference type="OrthoDB" id="66144at2759"/>
<dbReference type="SUPFAM" id="SSF53335">
    <property type="entry name" value="S-adenosyl-L-methionine-dependent methyltransferases"/>
    <property type="match status" value="1"/>
</dbReference>
<dbReference type="HOGENOM" id="CLU_037990_2_6_1"/>